<protein>
    <recommendedName>
        <fullName evidence="2">BRCT domain-containing protein</fullName>
    </recommendedName>
</protein>
<keyword evidence="4" id="KW-1185">Reference proteome</keyword>
<dbReference type="PROSITE" id="PS50172">
    <property type="entry name" value="BRCT"/>
    <property type="match status" value="1"/>
</dbReference>
<feature type="compositionally biased region" description="Polar residues" evidence="1">
    <location>
        <begin position="247"/>
        <end position="259"/>
    </location>
</feature>
<comment type="caution">
    <text evidence="3">The sequence shown here is derived from an EMBL/GenBank/DDBJ whole genome shotgun (WGS) entry which is preliminary data.</text>
</comment>
<proteinExistence type="predicted"/>
<reference evidence="3" key="1">
    <citation type="submission" date="2023-02" db="EMBL/GenBank/DDBJ databases">
        <title>Identification and recombinant expression of a fungal hydrolase from Papiliotrema laurentii that hydrolyzes apple cutin and clears colloidal polyester polyurethane.</title>
        <authorList>
            <consortium name="DOE Joint Genome Institute"/>
            <person name="Roman V.A."/>
            <person name="Bojanowski C."/>
            <person name="Crable B.R."/>
            <person name="Wagner D.N."/>
            <person name="Hung C.S."/>
            <person name="Nadeau L.J."/>
            <person name="Schratz L."/>
            <person name="Haridas S."/>
            <person name="Pangilinan J."/>
            <person name="Lipzen A."/>
            <person name="Na H."/>
            <person name="Yan M."/>
            <person name="Ng V."/>
            <person name="Grigoriev I.V."/>
            <person name="Spatafora J.W."/>
            <person name="Barlow D."/>
            <person name="Biffinger J."/>
            <person name="Kelley-Loughnane N."/>
            <person name="Varaljay V.A."/>
            <person name="Crookes-Goodson W.J."/>
        </authorList>
    </citation>
    <scope>NUCLEOTIDE SEQUENCE</scope>
    <source>
        <strain evidence="3">5307AH</strain>
    </source>
</reference>
<gene>
    <name evidence="3" type="ORF">DB88DRAFT_306340</name>
</gene>
<feature type="compositionally biased region" description="Basic and acidic residues" evidence="1">
    <location>
        <begin position="273"/>
        <end position="283"/>
    </location>
</feature>
<feature type="region of interest" description="Disordered" evidence="1">
    <location>
        <begin position="397"/>
        <end position="499"/>
    </location>
</feature>
<evidence type="ECO:0000313" key="3">
    <source>
        <dbReference type="EMBL" id="KAK1923612.1"/>
    </source>
</evidence>
<dbReference type="Proteomes" id="UP001182556">
    <property type="component" value="Unassembled WGS sequence"/>
</dbReference>
<dbReference type="Gene3D" id="3.40.50.10190">
    <property type="entry name" value="BRCT domain"/>
    <property type="match status" value="1"/>
</dbReference>
<feature type="compositionally biased region" description="Low complexity" evidence="1">
    <location>
        <begin position="443"/>
        <end position="458"/>
    </location>
</feature>
<feature type="region of interest" description="Disordered" evidence="1">
    <location>
        <begin position="219"/>
        <end position="295"/>
    </location>
</feature>
<name>A0AAD9CX03_PAPLA</name>
<dbReference type="SUPFAM" id="SSF52113">
    <property type="entry name" value="BRCT domain"/>
    <property type="match status" value="1"/>
</dbReference>
<dbReference type="EMBL" id="JAODAN010000006">
    <property type="protein sequence ID" value="KAK1923612.1"/>
    <property type="molecule type" value="Genomic_DNA"/>
</dbReference>
<feature type="domain" description="BRCT" evidence="2">
    <location>
        <begin position="297"/>
        <end position="393"/>
    </location>
</feature>
<accession>A0AAD9CX03</accession>
<evidence type="ECO:0000256" key="1">
    <source>
        <dbReference type="SAM" id="MobiDB-lite"/>
    </source>
</evidence>
<sequence length="557" mass="60551">MAAFPRPFPTGSVPKASGGEGIFFDEVLGEGTPIWIDTDLRERLPYIRSIVDEGGQISREHWSSETQLLVVSARSLPIFDMYCHPEWLDARSRAIYYRWQAENERRQAGNENEGTRTASQDSRTASKVMLKEAWIRKCLSAGKFLGEEDDWAGCRVGGPPVNGMLVATTSSLHLPLSRRLAPLPHHTDRPRSSLLVPLALEAPQYLPPVTIEALQSTSLAETTSEQPPDPDQPPGTDRSPAPDQAPASEQLSASRQSAFPDQPPDPNQLPDPDQLHDPDRVPDFGEDYNDGQAEKGCRSSLFKGFRFWVDPTATNRSELLGGLSRAGGKISTSHPNATHILVSALSYDTPAAKRKWKKIAKKVSKGDIRVLDVAWALKCLVSGHMIPDLDFAVPHCASSQGASSHGTSPHGGTSSHGVTPHSASPRDEALAHDDAPPHDTAPHDVAPPEVAPPKVAHPNVAPRDVTPDDVAAHDHGPSSDAAMTRQGTPSAATGVKGIGHTRKRRLDMNLTRLQRLKLVPRPKAGRDAILDEAYRSLIRQVTRRKKISPSIVQKVCC</sequence>
<evidence type="ECO:0000259" key="2">
    <source>
        <dbReference type="PROSITE" id="PS50172"/>
    </source>
</evidence>
<evidence type="ECO:0000313" key="4">
    <source>
        <dbReference type="Proteomes" id="UP001182556"/>
    </source>
</evidence>
<dbReference type="AlphaFoldDB" id="A0AAD9CX03"/>
<dbReference type="InterPro" id="IPR036420">
    <property type="entry name" value="BRCT_dom_sf"/>
</dbReference>
<organism evidence="3 4">
    <name type="scientific">Papiliotrema laurentii</name>
    <name type="common">Cryptococcus laurentii</name>
    <dbReference type="NCBI Taxonomy" id="5418"/>
    <lineage>
        <taxon>Eukaryota</taxon>
        <taxon>Fungi</taxon>
        <taxon>Dikarya</taxon>
        <taxon>Basidiomycota</taxon>
        <taxon>Agaricomycotina</taxon>
        <taxon>Tremellomycetes</taxon>
        <taxon>Tremellales</taxon>
        <taxon>Rhynchogastremaceae</taxon>
        <taxon>Papiliotrema</taxon>
    </lineage>
</organism>
<feature type="compositionally biased region" description="Low complexity" evidence="1">
    <location>
        <begin position="401"/>
        <end position="419"/>
    </location>
</feature>
<dbReference type="InterPro" id="IPR001357">
    <property type="entry name" value="BRCT_dom"/>
</dbReference>
<feature type="compositionally biased region" description="Basic and acidic residues" evidence="1">
    <location>
        <begin position="424"/>
        <end position="442"/>
    </location>
</feature>